<feature type="transmembrane region" description="Helical" evidence="6">
    <location>
        <begin position="100"/>
        <end position="126"/>
    </location>
</feature>
<name>A0A8S1M954_PARPR</name>
<comment type="subcellular location">
    <subcellularLocation>
        <location evidence="1">Membrane</location>
        <topology evidence="1">Multi-pass membrane protein</topology>
    </subcellularLocation>
</comment>
<evidence type="ECO:0000313" key="8">
    <source>
        <dbReference type="Proteomes" id="UP000688137"/>
    </source>
</evidence>
<dbReference type="OMA" id="MEDNYNT"/>
<keyword evidence="3 6" id="KW-1133">Transmembrane helix</keyword>
<gene>
    <name evidence="7" type="ORF">PPRIM_AZ9-3.1.T0570006</name>
</gene>
<dbReference type="EMBL" id="CAJJDM010000058">
    <property type="protein sequence ID" value="CAD8076687.1"/>
    <property type="molecule type" value="Genomic_DNA"/>
</dbReference>
<proteinExistence type="predicted"/>
<dbReference type="Pfam" id="PF08507">
    <property type="entry name" value="COPI_assoc"/>
    <property type="match status" value="1"/>
</dbReference>
<reference evidence="7" key="1">
    <citation type="submission" date="2021-01" db="EMBL/GenBank/DDBJ databases">
        <authorList>
            <consortium name="Genoscope - CEA"/>
            <person name="William W."/>
        </authorList>
    </citation>
    <scope>NUCLEOTIDE SEQUENCE</scope>
</reference>
<keyword evidence="8" id="KW-1185">Reference proteome</keyword>
<comment type="caution">
    <text evidence="7">The sequence shown here is derived from an EMBL/GenBank/DDBJ whole genome shotgun (WGS) entry which is preliminary data.</text>
</comment>
<dbReference type="PANTHER" id="PTHR28128:SF3">
    <property type="entry name" value="CHROMOSOME UNDETERMINED SCAFFOLD_46, WHOLE GENOME SHOTGUN SEQUENCE"/>
    <property type="match status" value="1"/>
</dbReference>
<sequence>MEDNYNTNSSSQPNENPYPKFEPEKQNEQPQVEQPPQYAYTNDLNQPLIMGEDQHDSGDQIDKFLLYTRYLNIGAGMYVAIVGLYFLFTLKIWNSSNFLMSFYTMFLPLFYVFFGVLLLLAEYYKLEVNIYFRFLRSYLGRGIYNIFLGTQCVNIWARSSDFFSWILFTLGLIYLFLHIIRSKIHQDVKQKLLD</sequence>
<feature type="compositionally biased region" description="Polar residues" evidence="5">
    <location>
        <begin position="1"/>
        <end position="15"/>
    </location>
</feature>
<feature type="transmembrane region" description="Helical" evidence="6">
    <location>
        <begin position="138"/>
        <end position="156"/>
    </location>
</feature>
<protein>
    <submittedName>
        <fullName evidence="7">Uncharacterized protein</fullName>
    </submittedName>
</protein>
<dbReference type="GO" id="GO:0016020">
    <property type="term" value="C:membrane"/>
    <property type="evidence" value="ECO:0007669"/>
    <property type="project" value="UniProtKB-SubCell"/>
</dbReference>
<evidence type="ECO:0000313" key="7">
    <source>
        <dbReference type="EMBL" id="CAD8076687.1"/>
    </source>
</evidence>
<evidence type="ECO:0000256" key="6">
    <source>
        <dbReference type="SAM" id="Phobius"/>
    </source>
</evidence>
<evidence type="ECO:0000256" key="2">
    <source>
        <dbReference type="ARBA" id="ARBA00022692"/>
    </source>
</evidence>
<dbReference type="PANTHER" id="PTHR28128">
    <property type="entry name" value="GOLGI APPARATUS MEMBRANE PROTEIN TVP15"/>
    <property type="match status" value="1"/>
</dbReference>
<feature type="transmembrane region" description="Helical" evidence="6">
    <location>
        <begin position="162"/>
        <end position="180"/>
    </location>
</feature>
<evidence type="ECO:0000256" key="3">
    <source>
        <dbReference type="ARBA" id="ARBA00022989"/>
    </source>
</evidence>
<evidence type="ECO:0000256" key="5">
    <source>
        <dbReference type="SAM" id="MobiDB-lite"/>
    </source>
</evidence>
<feature type="region of interest" description="Disordered" evidence="5">
    <location>
        <begin position="1"/>
        <end position="35"/>
    </location>
</feature>
<organism evidence="7 8">
    <name type="scientific">Paramecium primaurelia</name>
    <dbReference type="NCBI Taxonomy" id="5886"/>
    <lineage>
        <taxon>Eukaryota</taxon>
        <taxon>Sar</taxon>
        <taxon>Alveolata</taxon>
        <taxon>Ciliophora</taxon>
        <taxon>Intramacronucleata</taxon>
        <taxon>Oligohymenophorea</taxon>
        <taxon>Peniculida</taxon>
        <taxon>Parameciidae</taxon>
        <taxon>Paramecium</taxon>
    </lineage>
</organism>
<feature type="transmembrane region" description="Helical" evidence="6">
    <location>
        <begin position="70"/>
        <end position="88"/>
    </location>
</feature>
<keyword evidence="4 6" id="KW-0472">Membrane</keyword>
<evidence type="ECO:0000256" key="4">
    <source>
        <dbReference type="ARBA" id="ARBA00023136"/>
    </source>
</evidence>
<dbReference type="InterPro" id="IPR013714">
    <property type="entry name" value="Golgi_TVP15"/>
</dbReference>
<keyword evidence="2 6" id="KW-0812">Transmembrane</keyword>
<dbReference type="Proteomes" id="UP000688137">
    <property type="component" value="Unassembled WGS sequence"/>
</dbReference>
<dbReference type="AlphaFoldDB" id="A0A8S1M954"/>
<accession>A0A8S1M954</accession>
<evidence type="ECO:0000256" key="1">
    <source>
        <dbReference type="ARBA" id="ARBA00004141"/>
    </source>
</evidence>